<gene>
    <name evidence="3" type="ORF">FA14DRAFT_113995</name>
</gene>
<evidence type="ECO:0000256" key="1">
    <source>
        <dbReference type="SAM" id="Coils"/>
    </source>
</evidence>
<feature type="region of interest" description="Disordered" evidence="2">
    <location>
        <begin position="234"/>
        <end position="275"/>
    </location>
</feature>
<accession>A0A316VB42</accession>
<feature type="compositionally biased region" description="Basic and acidic residues" evidence="2">
    <location>
        <begin position="50"/>
        <end position="63"/>
    </location>
</feature>
<dbReference type="FunCoup" id="A0A316VB42">
    <property type="interactions" value="21"/>
</dbReference>
<dbReference type="GO" id="GO:0042175">
    <property type="term" value="C:nuclear outer membrane-endoplasmic reticulum membrane network"/>
    <property type="evidence" value="ECO:0007669"/>
    <property type="project" value="TreeGrafter"/>
</dbReference>
<feature type="compositionally biased region" description="Basic residues" evidence="2">
    <location>
        <begin position="357"/>
        <end position="368"/>
    </location>
</feature>
<evidence type="ECO:0008006" key="5">
    <source>
        <dbReference type="Google" id="ProtNLM"/>
    </source>
</evidence>
<dbReference type="Proteomes" id="UP000245771">
    <property type="component" value="Unassembled WGS sequence"/>
</dbReference>
<feature type="coiled-coil region" evidence="1">
    <location>
        <begin position="152"/>
        <end position="198"/>
    </location>
</feature>
<evidence type="ECO:0000256" key="2">
    <source>
        <dbReference type="SAM" id="MobiDB-lite"/>
    </source>
</evidence>
<dbReference type="GO" id="GO:0005783">
    <property type="term" value="C:endoplasmic reticulum"/>
    <property type="evidence" value="ECO:0007669"/>
    <property type="project" value="TreeGrafter"/>
</dbReference>
<evidence type="ECO:0000313" key="4">
    <source>
        <dbReference type="Proteomes" id="UP000245771"/>
    </source>
</evidence>
<feature type="compositionally biased region" description="Basic and acidic residues" evidence="2">
    <location>
        <begin position="245"/>
        <end position="275"/>
    </location>
</feature>
<proteinExistence type="predicted"/>
<feature type="non-terminal residue" evidence="3">
    <location>
        <position position="1"/>
    </location>
</feature>
<dbReference type="GO" id="GO:1990904">
    <property type="term" value="C:ribonucleoprotein complex"/>
    <property type="evidence" value="ECO:0007669"/>
    <property type="project" value="TreeGrafter"/>
</dbReference>
<feature type="region of interest" description="Disordered" evidence="2">
    <location>
        <begin position="38"/>
        <end position="83"/>
    </location>
</feature>
<keyword evidence="4" id="KW-1185">Reference proteome</keyword>
<dbReference type="PANTHER" id="PTHR31027">
    <property type="entry name" value="NUCLEAR SEGREGATION PROTEIN BFR1"/>
    <property type="match status" value="1"/>
</dbReference>
<dbReference type="EMBL" id="KZ819603">
    <property type="protein sequence ID" value="PWN34869.1"/>
    <property type="molecule type" value="Genomic_DNA"/>
</dbReference>
<protein>
    <recommendedName>
        <fullName evidence="5">Nuclear segregation protein Bfr1</fullName>
    </recommendedName>
</protein>
<dbReference type="RefSeq" id="XP_025355171.1">
    <property type="nucleotide sequence ID" value="XM_025496027.1"/>
</dbReference>
<dbReference type="AlphaFoldDB" id="A0A316VB42"/>
<feature type="region of interest" description="Disordered" evidence="2">
    <location>
        <begin position="345"/>
        <end position="388"/>
    </location>
</feature>
<evidence type="ECO:0000313" key="3">
    <source>
        <dbReference type="EMBL" id="PWN34869.1"/>
    </source>
</evidence>
<dbReference type="OrthoDB" id="204883at2759"/>
<dbReference type="InterPro" id="IPR039604">
    <property type="entry name" value="Bfr1"/>
</dbReference>
<sequence length="462" mass="51729">EIVKQSGGKPDVNHHHAQLDAIKAEIEKVTADLDNVKASLSGSIPSNTPEGKRRAELHSELETIRQSQAGSKGARGKILDDLKSRQDNLGTKIKALQTSKAKSAYKSPQEIDAAIARLDTQIESGQMKLVDEKRALSEISNLRKSRKAVEAFSQQQKTIDTEREEVDKLRAQLDDPQSRALSKRFDEIKNELDALKAKTEKSGESRQQLMTKRGELQTHLDSLWQRRRARQAAFRSENDTFQTKIRQEREKRNEKYKEEKRAEEVRRRKEEEKTLREEAALPAYGKEIEDCDVLIRYFSNNAGEAQENGASEEAKKALEGVKPLELRTVDTDAFAGATIAKKKGEDDDEGYFVGSAKKNKAKGKKKSRGTPLSLGNDNAGAEEQQVESGKLNVPLSTLSALLSLNIPPPTNSSDIARVVENLQRKKAFFIGDQKRKTQENIERVEKKLQTLNVDDESADASK</sequence>
<keyword evidence="1" id="KW-0175">Coiled coil</keyword>
<dbReference type="GeneID" id="37017808"/>
<name>A0A316VB42_9BASI</name>
<dbReference type="GO" id="GO:0003729">
    <property type="term" value="F:mRNA binding"/>
    <property type="evidence" value="ECO:0007669"/>
    <property type="project" value="TreeGrafter"/>
</dbReference>
<reference evidence="3 4" key="1">
    <citation type="journal article" date="2018" name="Mol. Biol. Evol.">
        <title>Broad Genomic Sampling Reveals a Smut Pathogenic Ancestry of the Fungal Clade Ustilaginomycotina.</title>
        <authorList>
            <person name="Kijpornyongpan T."/>
            <person name="Mondo S.J."/>
            <person name="Barry K."/>
            <person name="Sandor L."/>
            <person name="Lee J."/>
            <person name="Lipzen A."/>
            <person name="Pangilinan J."/>
            <person name="LaButti K."/>
            <person name="Hainaut M."/>
            <person name="Henrissat B."/>
            <person name="Grigoriev I.V."/>
            <person name="Spatafora J.W."/>
            <person name="Aime M.C."/>
        </authorList>
    </citation>
    <scope>NUCLEOTIDE SEQUENCE [LARGE SCALE GENOMIC DNA]</scope>
    <source>
        <strain evidence="3 4">MCA 3882</strain>
    </source>
</reference>
<feature type="non-terminal residue" evidence="3">
    <location>
        <position position="462"/>
    </location>
</feature>
<organism evidence="3 4">
    <name type="scientific">Meira miltonrushii</name>
    <dbReference type="NCBI Taxonomy" id="1280837"/>
    <lineage>
        <taxon>Eukaryota</taxon>
        <taxon>Fungi</taxon>
        <taxon>Dikarya</taxon>
        <taxon>Basidiomycota</taxon>
        <taxon>Ustilaginomycotina</taxon>
        <taxon>Exobasidiomycetes</taxon>
        <taxon>Exobasidiales</taxon>
        <taxon>Brachybasidiaceae</taxon>
        <taxon>Meira</taxon>
    </lineage>
</organism>
<feature type="compositionally biased region" description="Polar residues" evidence="2">
    <location>
        <begin position="38"/>
        <end position="49"/>
    </location>
</feature>
<dbReference type="InParanoid" id="A0A316VB42"/>
<dbReference type="PANTHER" id="PTHR31027:SF2">
    <property type="entry name" value="LEBERCILIN DOMAIN-CONTAINING PROTEIN"/>
    <property type="match status" value="1"/>
</dbReference>
<dbReference type="GO" id="GO:0008298">
    <property type="term" value="P:intracellular mRNA localization"/>
    <property type="evidence" value="ECO:0007669"/>
    <property type="project" value="TreeGrafter"/>
</dbReference>
<dbReference type="STRING" id="1280837.A0A316VB42"/>